<name>A0A1N6JBL8_9PROT</name>
<evidence type="ECO:0000313" key="1">
    <source>
        <dbReference type="EMBL" id="SIO41627.1"/>
    </source>
</evidence>
<dbReference type="EMBL" id="FSRO01000001">
    <property type="protein sequence ID" value="SIO41627.1"/>
    <property type="molecule type" value="Genomic_DNA"/>
</dbReference>
<gene>
    <name evidence="1" type="ORF">SAMN02743940_2469</name>
</gene>
<dbReference type="STRING" id="44575.SAMN05216419_100430"/>
<protein>
    <recommendedName>
        <fullName evidence="3">Peptidase propeptide and YPEB domain-containing protein</fullName>
    </recommendedName>
</protein>
<proteinExistence type="predicted"/>
<reference evidence="1 2" key="1">
    <citation type="submission" date="2016-12" db="EMBL/GenBank/DDBJ databases">
        <authorList>
            <person name="Song W.-J."/>
            <person name="Kurnit D.M."/>
        </authorList>
    </citation>
    <scope>NUCLEOTIDE SEQUENCE [LARGE SCALE GENOMIC DNA]</scope>
    <source>
        <strain evidence="1 2">ATCC 49181</strain>
    </source>
</reference>
<dbReference type="eggNOG" id="COG3212">
    <property type="taxonomic scope" value="Bacteria"/>
</dbReference>
<evidence type="ECO:0000313" key="2">
    <source>
        <dbReference type="Proteomes" id="UP000185062"/>
    </source>
</evidence>
<dbReference type="AlphaFoldDB" id="A0A1N6JBL8"/>
<organism evidence="1 2">
    <name type="scientific">Nitrosomonas cryotolerans ATCC 49181</name>
    <dbReference type="NCBI Taxonomy" id="1131553"/>
    <lineage>
        <taxon>Bacteria</taxon>
        <taxon>Pseudomonadati</taxon>
        <taxon>Pseudomonadota</taxon>
        <taxon>Betaproteobacteria</taxon>
        <taxon>Nitrosomonadales</taxon>
        <taxon>Nitrosomonadaceae</taxon>
        <taxon>Nitrosomonas</taxon>
    </lineage>
</organism>
<evidence type="ECO:0008006" key="3">
    <source>
        <dbReference type="Google" id="ProtNLM"/>
    </source>
</evidence>
<keyword evidence="2" id="KW-1185">Reference proteome</keyword>
<sequence length="93" mass="10249">MSMFRGILLIVVLTTSFTPYVVADEKNNILLASSHQSGISQQKAVTIAQQHIKGRVLAANRIDNMYRIKILSHQGSVHILMIHAIDGTIVSSH</sequence>
<dbReference type="RefSeq" id="WP_028460859.1">
    <property type="nucleotide sequence ID" value="NZ_FSRO01000001.1"/>
</dbReference>
<dbReference type="Proteomes" id="UP000185062">
    <property type="component" value="Unassembled WGS sequence"/>
</dbReference>
<accession>A0A1N6JBL8</accession>